<comment type="caution">
    <text evidence="1">The sequence shown here is derived from an EMBL/GenBank/DDBJ whole genome shotgun (WGS) entry which is preliminary data.</text>
</comment>
<evidence type="ECO:0008006" key="3">
    <source>
        <dbReference type="Google" id="ProtNLM"/>
    </source>
</evidence>
<evidence type="ECO:0000313" key="1">
    <source>
        <dbReference type="EMBL" id="GJT10998.1"/>
    </source>
</evidence>
<organism evidence="1 2">
    <name type="scientific">Tanacetum coccineum</name>
    <dbReference type="NCBI Taxonomy" id="301880"/>
    <lineage>
        <taxon>Eukaryota</taxon>
        <taxon>Viridiplantae</taxon>
        <taxon>Streptophyta</taxon>
        <taxon>Embryophyta</taxon>
        <taxon>Tracheophyta</taxon>
        <taxon>Spermatophyta</taxon>
        <taxon>Magnoliopsida</taxon>
        <taxon>eudicotyledons</taxon>
        <taxon>Gunneridae</taxon>
        <taxon>Pentapetalae</taxon>
        <taxon>asterids</taxon>
        <taxon>campanulids</taxon>
        <taxon>Asterales</taxon>
        <taxon>Asteraceae</taxon>
        <taxon>Asteroideae</taxon>
        <taxon>Anthemideae</taxon>
        <taxon>Anthemidinae</taxon>
        <taxon>Tanacetum</taxon>
    </lineage>
</organism>
<keyword evidence="2" id="KW-1185">Reference proteome</keyword>
<reference evidence="1" key="1">
    <citation type="journal article" date="2022" name="Int. J. Mol. Sci.">
        <title>Draft Genome of Tanacetum Coccineum: Genomic Comparison of Closely Related Tanacetum-Family Plants.</title>
        <authorList>
            <person name="Yamashiro T."/>
            <person name="Shiraishi A."/>
            <person name="Nakayama K."/>
            <person name="Satake H."/>
        </authorList>
    </citation>
    <scope>NUCLEOTIDE SEQUENCE</scope>
</reference>
<sequence length="157" mass="18055">MDGNSQIIPIAIGVSQGETDDIQFVLPHVMDKKQPGRPKKKDHIRSQGEGQIITKCERCGAKGHNQTACNIPLPKIQNMVRKKLKSTQQESFTLRNIFRNGSHEEANHDVYQQGMYEPQHVTNNMEDMYHPHQDYTNQSFMYWQHLESINLPINGLS</sequence>
<gene>
    <name evidence="1" type="ORF">Tco_0858040</name>
</gene>
<dbReference type="Proteomes" id="UP001151760">
    <property type="component" value="Unassembled WGS sequence"/>
</dbReference>
<evidence type="ECO:0000313" key="2">
    <source>
        <dbReference type="Proteomes" id="UP001151760"/>
    </source>
</evidence>
<proteinExistence type="predicted"/>
<protein>
    <recommendedName>
        <fullName evidence="3">CCHC-type domain-containing protein</fullName>
    </recommendedName>
</protein>
<reference evidence="1" key="2">
    <citation type="submission" date="2022-01" db="EMBL/GenBank/DDBJ databases">
        <authorList>
            <person name="Yamashiro T."/>
            <person name="Shiraishi A."/>
            <person name="Satake H."/>
            <person name="Nakayama K."/>
        </authorList>
    </citation>
    <scope>NUCLEOTIDE SEQUENCE</scope>
</reference>
<accession>A0ABQ5BBX5</accession>
<name>A0ABQ5BBX5_9ASTR</name>
<dbReference type="EMBL" id="BQNB010013031">
    <property type="protein sequence ID" value="GJT10998.1"/>
    <property type="molecule type" value="Genomic_DNA"/>
</dbReference>